<dbReference type="Pfam" id="PF00155">
    <property type="entry name" value="Aminotran_1_2"/>
    <property type="match status" value="1"/>
</dbReference>
<keyword evidence="8" id="KW-1185">Reference proteome</keyword>
<comment type="similarity">
    <text evidence="2">Belongs to the class-I pyridoxal-phosphate-dependent aminotransferase family.</text>
</comment>
<organism evidence="7 8">
    <name type="scientific">Tautonia plasticadhaerens</name>
    <dbReference type="NCBI Taxonomy" id="2527974"/>
    <lineage>
        <taxon>Bacteria</taxon>
        <taxon>Pseudomonadati</taxon>
        <taxon>Planctomycetota</taxon>
        <taxon>Planctomycetia</taxon>
        <taxon>Isosphaerales</taxon>
        <taxon>Isosphaeraceae</taxon>
        <taxon>Tautonia</taxon>
    </lineage>
</organism>
<dbReference type="InterPro" id="IPR004839">
    <property type="entry name" value="Aminotransferase_I/II_large"/>
</dbReference>
<sequence length="392" mass="42257">MRLAPAASIAPSLIRAIAALADRHPGTLRLFYGEDTLPTPDFIKEAAKRALDADRTYYTPNPGYPELREAIASQVGRLHDRAVDPDEVVVTASGMMAIHLAVEATVGPGDSALVVTPLWPNFVGSIRVAGAEPIEVPLSLGDDAFQLDLDRLEAAVRPDTRLLALASPGNPTGWTASPDDWRALVAFCERHDLWLLADGVYERIVFDRDPAVAPSPLAIPGAGSRTIVAQSFSKAYRMTGWRVGYAVAPPEVARTMASLQEYAVSHAFGVAQEAARAAIRDGEPFIAEALGRYRRHRDLAADRLARIEGVRVPIPTGAFYAFPRLEGLADSVGFCEALVRERRVGLAPGSAFGAGGEGHVRICFAVDEATLLEALDRFEAGWRSTRDRGISR</sequence>
<feature type="domain" description="Aminotransferase class I/classII large" evidence="6">
    <location>
        <begin position="36"/>
        <end position="378"/>
    </location>
</feature>
<dbReference type="CDD" id="cd00609">
    <property type="entry name" value="AAT_like"/>
    <property type="match status" value="1"/>
</dbReference>
<dbReference type="InterPro" id="IPR015422">
    <property type="entry name" value="PyrdxlP-dep_Trfase_small"/>
</dbReference>
<evidence type="ECO:0000313" key="8">
    <source>
        <dbReference type="Proteomes" id="UP000317835"/>
    </source>
</evidence>
<comment type="cofactor">
    <cofactor evidence="1">
        <name>pyridoxal 5'-phosphate</name>
        <dbReference type="ChEBI" id="CHEBI:597326"/>
    </cofactor>
</comment>
<dbReference type="GO" id="GO:0008483">
    <property type="term" value="F:transaminase activity"/>
    <property type="evidence" value="ECO:0007669"/>
    <property type="project" value="UniProtKB-KW"/>
</dbReference>
<evidence type="ECO:0000256" key="2">
    <source>
        <dbReference type="ARBA" id="ARBA00007441"/>
    </source>
</evidence>
<evidence type="ECO:0000256" key="4">
    <source>
        <dbReference type="ARBA" id="ARBA00022679"/>
    </source>
</evidence>
<dbReference type="Gene3D" id="3.40.640.10">
    <property type="entry name" value="Type I PLP-dependent aspartate aminotransferase-like (Major domain)"/>
    <property type="match status" value="1"/>
</dbReference>
<dbReference type="GO" id="GO:0030170">
    <property type="term" value="F:pyridoxal phosphate binding"/>
    <property type="evidence" value="ECO:0007669"/>
    <property type="project" value="InterPro"/>
</dbReference>
<dbReference type="RefSeq" id="WP_197446751.1">
    <property type="nucleotide sequence ID" value="NZ_CP036426.1"/>
</dbReference>
<evidence type="ECO:0000313" key="7">
    <source>
        <dbReference type="EMBL" id="QDV33395.1"/>
    </source>
</evidence>
<keyword evidence="5" id="KW-0663">Pyridoxal phosphate</keyword>
<accession>A0A518GXU0</accession>
<dbReference type="EC" id="2.6.1.-" evidence="7"/>
<evidence type="ECO:0000256" key="1">
    <source>
        <dbReference type="ARBA" id="ARBA00001933"/>
    </source>
</evidence>
<dbReference type="PANTHER" id="PTHR46383">
    <property type="entry name" value="ASPARTATE AMINOTRANSFERASE"/>
    <property type="match status" value="1"/>
</dbReference>
<dbReference type="InterPro" id="IPR015424">
    <property type="entry name" value="PyrdxlP-dep_Trfase"/>
</dbReference>
<proteinExistence type="inferred from homology"/>
<dbReference type="AlphaFoldDB" id="A0A518GXU0"/>
<evidence type="ECO:0000256" key="3">
    <source>
        <dbReference type="ARBA" id="ARBA00022576"/>
    </source>
</evidence>
<gene>
    <name evidence="7" type="primary">patA_2</name>
    <name evidence="7" type="ORF">ElP_12660</name>
</gene>
<evidence type="ECO:0000259" key="6">
    <source>
        <dbReference type="Pfam" id="PF00155"/>
    </source>
</evidence>
<protein>
    <submittedName>
        <fullName evidence="7">N-acetyl-LL-diaminopimelate aminotransferase</fullName>
        <ecNumber evidence="7">2.6.1.-</ecNumber>
    </submittedName>
</protein>
<dbReference type="PANTHER" id="PTHR46383:SF1">
    <property type="entry name" value="ASPARTATE AMINOTRANSFERASE"/>
    <property type="match status" value="1"/>
</dbReference>
<keyword evidence="4 7" id="KW-0808">Transferase</keyword>
<reference evidence="7 8" key="1">
    <citation type="submission" date="2019-02" db="EMBL/GenBank/DDBJ databases">
        <title>Deep-cultivation of Planctomycetes and their phenomic and genomic characterization uncovers novel biology.</title>
        <authorList>
            <person name="Wiegand S."/>
            <person name="Jogler M."/>
            <person name="Boedeker C."/>
            <person name="Pinto D."/>
            <person name="Vollmers J."/>
            <person name="Rivas-Marin E."/>
            <person name="Kohn T."/>
            <person name="Peeters S.H."/>
            <person name="Heuer A."/>
            <person name="Rast P."/>
            <person name="Oberbeckmann S."/>
            <person name="Bunk B."/>
            <person name="Jeske O."/>
            <person name="Meyerdierks A."/>
            <person name="Storesund J.E."/>
            <person name="Kallscheuer N."/>
            <person name="Luecker S."/>
            <person name="Lage O.M."/>
            <person name="Pohl T."/>
            <person name="Merkel B.J."/>
            <person name="Hornburger P."/>
            <person name="Mueller R.-W."/>
            <person name="Bruemmer F."/>
            <person name="Labrenz M."/>
            <person name="Spormann A.M."/>
            <person name="Op den Camp H."/>
            <person name="Overmann J."/>
            <person name="Amann R."/>
            <person name="Jetten M.S.M."/>
            <person name="Mascher T."/>
            <person name="Medema M.H."/>
            <person name="Devos D.P."/>
            <person name="Kaster A.-K."/>
            <person name="Ovreas L."/>
            <person name="Rohde M."/>
            <person name="Galperin M.Y."/>
            <person name="Jogler C."/>
        </authorList>
    </citation>
    <scope>NUCLEOTIDE SEQUENCE [LARGE SCALE GENOMIC DNA]</scope>
    <source>
        <strain evidence="7 8">ElP</strain>
    </source>
</reference>
<dbReference type="KEGG" id="tpla:ElP_12660"/>
<dbReference type="Gene3D" id="3.90.1150.10">
    <property type="entry name" value="Aspartate Aminotransferase, domain 1"/>
    <property type="match status" value="1"/>
</dbReference>
<dbReference type="EMBL" id="CP036426">
    <property type="protein sequence ID" value="QDV33395.1"/>
    <property type="molecule type" value="Genomic_DNA"/>
</dbReference>
<keyword evidence="3 7" id="KW-0032">Aminotransferase</keyword>
<evidence type="ECO:0000256" key="5">
    <source>
        <dbReference type="ARBA" id="ARBA00022898"/>
    </source>
</evidence>
<dbReference type="Proteomes" id="UP000317835">
    <property type="component" value="Chromosome"/>
</dbReference>
<dbReference type="InterPro" id="IPR050596">
    <property type="entry name" value="AspAT/PAT-like"/>
</dbReference>
<dbReference type="SUPFAM" id="SSF53383">
    <property type="entry name" value="PLP-dependent transferases"/>
    <property type="match status" value="1"/>
</dbReference>
<dbReference type="GO" id="GO:0006520">
    <property type="term" value="P:amino acid metabolic process"/>
    <property type="evidence" value="ECO:0007669"/>
    <property type="project" value="InterPro"/>
</dbReference>
<dbReference type="NCBIfam" id="NF004770">
    <property type="entry name" value="PRK06108.1"/>
    <property type="match status" value="1"/>
</dbReference>
<name>A0A518GXU0_9BACT</name>
<dbReference type="InterPro" id="IPR015421">
    <property type="entry name" value="PyrdxlP-dep_Trfase_major"/>
</dbReference>